<name>A0ABC8RTP8_9AQUA</name>
<proteinExistence type="predicted"/>
<dbReference type="AlphaFoldDB" id="A0ABC8RTP8"/>
<dbReference type="EMBL" id="CAUOFW020001625">
    <property type="protein sequence ID" value="CAK9146940.1"/>
    <property type="molecule type" value="Genomic_DNA"/>
</dbReference>
<keyword evidence="3" id="KW-1185">Reference proteome</keyword>
<feature type="transmembrane region" description="Helical" evidence="1">
    <location>
        <begin position="234"/>
        <end position="258"/>
    </location>
</feature>
<keyword evidence="1" id="KW-0472">Membrane</keyword>
<dbReference type="Proteomes" id="UP001642360">
    <property type="component" value="Unassembled WGS sequence"/>
</dbReference>
<evidence type="ECO:0000256" key="1">
    <source>
        <dbReference type="SAM" id="Phobius"/>
    </source>
</evidence>
<gene>
    <name evidence="2" type="ORF">ILEXP_LOCUS14817</name>
</gene>
<sequence length="297" mass="34575">MIYKVSQIFDLTQFPKPLSPKTLPLRPFSSSSTHAFRTNLPFKTHKPLFIKHNRLQIRACRASNSNSYSVESSTTQEEDAESAQLFERLKDSERDRINKLEELDRKANVQLERQLVMASDWSRALLTMRGKLKGTEWDPENSHRIDYSEFRRLLDSNNVQFMEYSNYGQTISVILPYYKDGKMEEPGDSKKEIIFRRHAVDRMPIDCWNDVWRKLHQQLINVDVFNMNTVPGEVYSTVATAVVWSMRLALAIGLYVWIDNMMRPIYAKLIPTDLGTPPKMTRQPLKRRALGSLGKSR</sequence>
<reference evidence="2 3" key="1">
    <citation type="submission" date="2024-02" db="EMBL/GenBank/DDBJ databases">
        <authorList>
            <person name="Vignale AGUSTIN F."/>
            <person name="Sosa J E."/>
            <person name="Modenutti C."/>
        </authorList>
    </citation>
    <scope>NUCLEOTIDE SEQUENCE [LARGE SCALE GENOMIC DNA]</scope>
</reference>
<organism evidence="2 3">
    <name type="scientific">Ilex paraguariensis</name>
    <name type="common">yerba mate</name>
    <dbReference type="NCBI Taxonomy" id="185542"/>
    <lineage>
        <taxon>Eukaryota</taxon>
        <taxon>Viridiplantae</taxon>
        <taxon>Streptophyta</taxon>
        <taxon>Embryophyta</taxon>
        <taxon>Tracheophyta</taxon>
        <taxon>Spermatophyta</taxon>
        <taxon>Magnoliopsida</taxon>
        <taxon>eudicotyledons</taxon>
        <taxon>Gunneridae</taxon>
        <taxon>Pentapetalae</taxon>
        <taxon>asterids</taxon>
        <taxon>campanulids</taxon>
        <taxon>Aquifoliales</taxon>
        <taxon>Aquifoliaceae</taxon>
        <taxon>Ilex</taxon>
    </lineage>
</organism>
<evidence type="ECO:0000313" key="3">
    <source>
        <dbReference type="Proteomes" id="UP001642360"/>
    </source>
</evidence>
<comment type="caution">
    <text evidence="2">The sequence shown here is derived from an EMBL/GenBank/DDBJ whole genome shotgun (WGS) entry which is preliminary data.</text>
</comment>
<accession>A0ABC8RTP8</accession>
<protein>
    <submittedName>
        <fullName evidence="2">Uncharacterized protein</fullName>
    </submittedName>
</protein>
<keyword evidence="1" id="KW-1133">Transmembrane helix</keyword>
<evidence type="ECO:0000313" key="2">
    <source>
        <dbReference type="EMBL" id="CAK9146940.1"/>
    </source>
</evidence>
<keyword evidence="1" id="KW-0812">Transmembrane</keyword>